<evidence type="ECO:0000313" key="2">
    <source>
        <dbReference type="Proteomes" id="UP000235728"/>
    </source>
</evidence>
<proteinExistence type="predicted"/>
<organism evidence="1 2">
    <name type="scientific">Beauveria bassiana</name>
    <name type="common">White muscardine disease fungus</name>
    <name type="synonym">Tritirachium shiotae</name>
    <dbReference type="NCBI Taxonomy" id="176275"/>
    <lineage>
        <taxon>Eukaryota</taxon>
        <taxon>Fungi</taxon>
        <taxon>Dikarya</taxon>
        <taxon>Ascomycota</taxon>
        <taxon>Pezizomycotina</taxon>
        <taxon>Sordariomycetes</taxon>
        <taxon>Hypocreomycetidae</taxon>
        <taxon>Hypocreales</taxon>
        <taxon>Cordycipitaceae</taxon>
        <taxon>Beauveria</taxon>
    </lineage>
</organism>
<dbReference type="AlphaFoldDB" id="A0A2N6NN26"/>
<evidence type="ECO:0000313" key="1">
    <source>
        <dbReference type="EMBL" id="PMB68673.1"/>
    </source>
</evidence>
<sequence length="90" mass="9764">MALNATRRFFTGFAAALAASDRTNKRATAVPTREQLCVGFNNDIEACQRETKACSKELRAKGVFSCADVSKQISRRHDPLGVVDVEGSSD</sequence>
<protein>
    <submittedName>
        <fullName evidence="1">Uncharacterized protein</fullName>
    </submittedName>
</protein>
<name>A0A2N6NN26_BEABA</name>
<comment type="caution">
    <text evidence="1">The sequence shown here is derived from an EMBL/GenBank/DDBJ whole genome shotgun (WGS) entry which is preliminary data.</text>
</comment>
<dbReference type="Proteomes" id="UP000235728">
    <property type="component" value="Unassembled WGS sequence"/>
</dbReference>
<accession>A0A2N6NN26</accession>
<dbReference type="EMBL" id="MRVG01000005">
    <property type="protein sequence ID" value="PMB68673.1"/>
    <property type="molecule type" value="Genomic_DNA"/>
</dbReference>
<gene>
    <name evidence="1" type="ORF">BM221_005254</name>
</gene>
<reference evidence="1 2" key="1">
    <citation type="journal article" date="2016" name="Appl. Microbiol. Biotechnol.">
        <title>Characterization of T-DNA insertion mutants with decreased virulence in the entomopathogenic fungus Beauveria bassiana JEF-007.</title>
        <authorList>
            <person name="Kim S."/>
            <person name="Lee S.J."/>
            <person name="Nai Y.S."/>
            <person name="Yu J.S."/>
            <person name="Lee M.R."/>
            <person name="Yang Y.T."/>
            <person name="Kim J.S."/>
        </authorList>
    </citation>
    <scope>NUCLEOTIDE SEQUENCE [LARGE SCALE GENOMIC DNA]</scope>
    <source>
        <strain evidence="1 2">JEF-007</strain>
    </source>
</reference>